<dbReference type="SMART" id="SM00320">
    <property type="entry name" value="WD40"/>
    <property type="match status" value="4"/>
</dbReference>
<sequence>MCYLMMHAPIYGYNTVVPEPLNAIEQLPIRTNLNLPEGVYRQSTTANEYFRSNRMPTQVAGPVCNSSIRISFLKIPKLNYVEEALPSTSNKYTSNTNSFEHHSPIIETSNYIERICLNIGREIYVFDYSGANGMTDTAKIVDKRVYKGTFPTCHAFNKENSSQSSCLLLIGFSAGQIQLIDPQQKEMPNSKLFNEERQIDRTAVTCLRWVPDGCSFFVASHASGNLYLYNDELDSSTIAPTYQVLKQGDCFTVFTCKSKVSRNPVHRWQIGTGAINSFAFSGSTSNFIATVSQDGFLRIFNWRTMELIGCMRSYFGGLLCLAWSPDLRYIATGGEDDLLSLYSVTENRVVCRGQGHKSWISDIEFDYYASTNSLPQNNTVYNESTIDEILLSSTANTSLMVHTGDLIKKIFFKLTNLEFLCGLNCSQNSFGIHHIGQNGYGTNFNSDLCDGIAASCSSSIPNHSVFDDNQEGEINSQLRIIYRIGSVGHDCQLCLWDISDDILLSSSCYSRNSRNLQDIQTELSSPVGALSPGISPIEINQVNNTTLIPIGFDNSIALPKENQKNGLKSDKLKNGGGGRFRRLHKRGLSIGSRLTGNSEKNNRQNGISSSGAHSVDGTLKRSDCPSFAAKLFGTPQCPRIEEIPIMEPILCKKVSNGRLGSLHFREDCIVTTCQEDYICIWIRPNSQHIQQTNIHRQPTQIIINNKNHLMAIDCSNDCQRLSSDNFASTCV</sequence>
<evidence type="ECO:0000256" key="1">
    <source>
        <dbReference type="ARBA" id="ARBA00022574"/>
    </source>
</evidence>
<evidence type="ECO:0000313" key="6">
    <source>
        <dbReference type="WBParaSite" id="Minc3s00353g10818"/>
    </source>
</evidence>
<evidence type="ECO:0000313" key="5">
    <source>
        <dbReference type="Proteomes" id="UP000887563"/>
    </source>
</evidence>
<feature type="region of interest" description="Disordered" evidence="4">
    <location>
        <begin position="591"/>
        <end position="618"/>
    </location>
</feature>
<dbReference type="AlphaFoldDB" id="A0A914LDC9"/>
<dbReference type="Pfam" id="PF00400">
    <property type="entry name" value="WD40"/>
    <property type="match status" value="1"/>
</dbReference>
<accession>A0A914LDC9</accession>
<dbReference type="PANTHER" id="PTHR14107:SF16">
    <property type="entry name" value="AT02583P"/>
    <property type="match status" value="1"/>
</dbReference>
<keyword evidence="5" id="KW-1185">Reference proteome</keyword>
<dbReference type="InterPro" id="IPR051362">
    <property type="entry name" value="WD_repeat_creC_regulators"/>
</dbReference>
<evidence type="ECO:0000256" key="2">
    <source>
        <dbReference type="ARBA" id="ARBA00022737"/>
    </source>
</evidence>
<name>A0A914LDC9_MELIC</name>
<feature type="repeat" description="WD" evidence="3">
    <location>
        <begin position="311"/>
        <end position="352"/>
    </location>
</feature>
<proteinExistence type="predicted"/>
<dbReference type="SUPFAM" id="SSF50978">
    <property type="entry name" value="WD40 repeat-like"/>
    <property type="match status" value="1"/>
</dbReference>
<keyword evidence="1 3" id="KW-0853">WD repeat</keyword>
<organism evidence="5 6">
    <name type="scientific">Meloidogyne incognita</name>
    <name type="common">Southern root-knot nematode worm</name>
    <name type="synonym">Oxyuris incognita</name>
    <dbReference type="NCBI Taxonomy" id="6306"/>
    <lineage>
        <taxon>Eukaryota</taxon>
        <taxon>Metazoa</taxon>
        <taxon>Ecdysozoa</taxon>
        <taxon>Nematoda</taxon>
        <taxon>Chromadorea</taxon>
        <taxon>Rhabditida</taxon>
        <taxon>Tylenchina</taxon>
        <taxon>Tylenchomorpha</taxon>
        <taxon>Tylenchoidea</taxon>
        <taxon>Meloidogynidae</taxon>
        <taxon>Meloidogyninae</taxon>
        <taxon>Meloidogyne</taxon>
        <taxon>Meloidogyne incognita group</taxon>
    </lineage>
</organism>
<evidence type="ECO:0000256" key="3">
    <source>
        <dbReference type="PROSITE-ProRule" id="PRU00221"/>
    </source>
</evidence>
<dbReference type="PANTHER" id="PTHR14107">
    <property type="entry name" value="WD REPEAT PROTEIN"/>
    <property type="match status" value="1"/>
</dbReference>
<dbReference type="InterPro" id="IPR001680">
    <property type="entry name" value="WD40_rpt"/>
</dbReference>
<dbReference type="PROSITE" id="PS50082">
    <property type="entry name" value="WD_REPEATS_2"/>
    <property type="match status" value="1"/>
</dbReference>
<keyword evidence="2" id="KW-0677">Repeat</keyword>
<feature type="compositionally biased region" description="Polar residues" evidence="4">
    <location>
        <begin position="592"/>
        <end position="612"/>
    </location>
</feature>
<dbReference type="Gene3D" id="2.130.10.10">
    <property type="entry name" value="YVTN repeat-like/Quinoprotein amine dehydrogenase"/>
    <property type="match status" value="1"/>
</dbReference>
<feature type="region of interest" description="Disordered" evidence="4">
    <location>
        <begin position="563"/>
        <end position="582"/>
    </location>
</feature>
<dbReference type="InterPro" id="IPR015943">
    <property type="entry name" value="WD40/YVTN_repeat-like_dom_sf"/>
</dbReference>
<reference evidence="6" key="1">
    <citation type="submission" date="2022-11" db="UniProtKB">
        <authorList>
            <consortium name="WormBaseParasite"/>
        </authorList>
    </citation>
    <scope>IDENTIFICATION</scope>
</reference>
<protein>
    <submittedName>
        <fullName evidence="6">WD_REPEATS_REGION domain-containing protein</fullName>
    </submittedName>
</protein>
<evidence type="ECO:0000256" key="4">
    <source>
        <dbReference type="SAM" id="MobiDB-lite"/>
    </source>
</evidence>
<feature type="compositionally biased region" description="Basic and acidic residues" evidence="4">
    <location>
        <begin position="563"/>
        <end position="573"/>
    </location>
</feature>
<dbReference type="InterPro" id="IPR036322">
    <property type="entry name" value="WD40_repeat_dom_sf"/>
</dbReference>
<dbReference type="Proteomes" id="UP000887563">
    <property type="component" value="Unplaced"/>
</dbReference>
<dbReference type="WBParaSite" id="Minc3s00353g10818">
    <property type="protein sequence ID" value="Minc3s00353g10818"/>
    <property type="gene ID" value="Minc3s00353g10818"/>
</dbReference>